<proteinExistence type="predicted"/>
<evidence type="ECO:0000313" key="3">
    <source>
        <dbReference type="Proteomes" id="UP001420932"/>
    </source>
</evidence>
<keyword evidence="1" id="KW-0812">Transmembrane</keyword>
<gene>
    <name evidence="2" type="ORF">Syun_007604</name>
</gene>
<evidence type="ECO:0000313" key="2">
    <source>
        <dbReference type="EMBL" id="KAK9161263.1"/>
    </source>
</evidence>
<reference evidence="2 3" key="1">
    <citation type="submission" date="2024-01" db="EMBL/GenBank/DDBJ databases">
        <title>Genome assemblies of Stephania.</title>
        <authorList>
            <person name="Yang L."/>
        </authorList>
    </citation>
    <scope>NUCLEOTIDE SEQUENCE [LARGE SCALE GENOMIC DNA]</scope>
    <source>
        <strain evidence="2">YNDBR</strain>
        <tissue evidence="2">Leaf</tissue>
    </source>
</reference>
<dbReference type="EMBL" id="JBBNAF010000003">
    <property type="protein sequence ID" value="KAK9161263.1"/>
    <property type="molecule type" value="Genomic_DNA"/>
</dbReference>
<dbReference type="Proteomes" id="UP001420932">
    <property type="component" value="Unassembled WGS sequence"/>
</dbReference>
<comment type="caution">
    <text evidence="2">The sequence shown here is derived from an EMBL/GenBank/DDBJ whole genome shotgun (WGS) entry which is preliminary data.</text>
</comment>
<keyword evidence="1" id="KW-0472">Membrane</keyword>
<accession>A0AAP0KYS6</accession>
<keyword evidence="1" id="KW-1133">Transmembrane helix</keyword>
<keyword evidence="3" id="KW-1185">Reference proteome</keyword>
<organism evidence="2 3">
    <name type="scientific">Stephania yunnanensis</name>
    <dbReference type="NCBI Taxonomy" id="152371"/>
    <lineage>
        <taxon>Eukaryota</taxon>
        <taxon>Viridiplantae</taxon>
        <taxon>Streptophyta</taxon>
        <taxon>Embryophyta</taxon>
        <taxon>Tracheophyta</taxon>
        <taxon>Spermatophyta</taxon>
        <taxon>Magnoliopsida</taxon>
        <taxon>Ranunculales</taxon>
        <taxon>Menispermaceae</taxon>
        <taxon>Menispermoideae</taxon>
        <taxon>Cissampelideae</taxon>
        <taxon>Stephania</taxon>
    </lineage>
</organism>
<feature type="transmembrane region" description="Helical" evidence="1">
    <location>
        <begin position="12"/>
        <end position="30"/>
    </location>
</feature>
<protein>
    <submittedName>
        <fullName evidence="2">Uncharacterized protein</fullName>
    </submittedName>
</protein>
<sequence>MTCSDGSWCRQWPSLFFFFFFFTFYSFSFSRSKSFGGLRHLCEGVMEGLGERVSEGFMKVLSMEEGSVLEGFIKVLSIKEGSFQDLEGLCLCGRVD</sequence>
<name>A0AAP0KYS6_9MAGN</name>
<dbReference type="AlphaFoldDB" id="A0AAP0KYS6"/>
<evidence type="ECO:0000256" key="1">
    <source>
        <dbReference type="SAM" id="Phobius"/>
    </source>
</evidence>